<dbReference type="EC" id="2.7.7.-" evidence="3"/>
<dbReference type="InterPro" id="IPR029044">
    <property type="entry name" value="Nucleotide-diphossugar_trans"/>
</dbReference>
<evidence type="ECO:0000313" key="4">
    <source>
        <dbReference type="Proteomes" id="UP001183202"/>
    </source>
</evidence>
<comment type="caution">
    <text evidence="3">The sequence shown here is derived from an EMBL/GenBank/DDBJ whole genome shotgun (WGS) entry which is preliminary data.</text>
</comment>
<dbReference type="Proteomes" id="UP001183202">
    <property type="component" value="Unassembled WGS sequence"/>
</dbReference>
<evidence type="ECO:0000256" key="1">
    <source>
        <dbReference type="ARBA" id="ARBA00022679"/>
    </source>
</evidence>
<dbReference type="Gene3D" id="3.90.550.10">
    <property type="entry name" value="Spore Coat Polysaccharide Biosynthesis Protein SpsA, Chain A"/>
    <property type="match status" value="1"/>
</dbReference>
<dbReference type="Pfam" id="PF01128">
    <property type="entry name" value="IspD"/>
    <property type="match status" value="1"/>
</dbReference>
<dbReference type="EMBL" id="JAVREJ010000007">
    <property type="protein sequence ID" value="MDT0350295.1"/>
    <property type="molecule type" value="Genomic_DNA"/>
</dbReference>
<dbReference type="InterPro" id="IPR050088">
    <property type="entry name" value="IspD/TarI_cytidylyltransf_bact"/>
</dbReference>
<name>A0ABU2N8M9_9PSEU</name>
<dbReference type="PANTHER" id="PTHR32125:SF4">
    <property type="entry name" value="2-C-METHYL-D-ERYTHRITOL 4-PHOSPHATE CYTIDYLYLTRANSFERASE, CHLOROPLASTIC"/>
    <property type="match status" value="1"/>
</dbReference>
<gene>
    <name evidence="3" type="ORF">RM445_12255</name>
</gene>
<evidence type="ECO:0000256" key="2">
    <source>
        <dbReference type="ARBA" id="ARBA00022695"/>
    </source>
</evidence>
<dbReference type="PROSITE" id="PS01295">
    <property type="entry name" value="ISPD"/>
    <property type="match status" value="1"/>
</dbReference>
<dbReference type="CDD" id="cd02516">
    <property type="entry name" value="CDP-ME_synthetase"/>
    <property type="match status" value="1"/>
</dbReference>
<dbReference type="PANTHER" id="PTHR32125">
    <property type="entry name" value="2-C-METHYL-D-ERYTHRITOL 4-PHOSPHATE CYTIDYLYLTRANSFERASE, CHLOROPLASTIC"/>
    <property type="match status" value="1"/>
</dbReference>
<organism evidence="3 4">
    <name type="scientific">Pseudonocardia charpentierae</name>
    <dbReference type="NCBI Taxonomy" id="3075545"/>
    <lineage>
        <taxon>Bacteria</taxon>
        <taxon>Bacillati</taxon>
        <taxon>Actinomycetota</taxon>
        <taxon>Actinomycetes</taxon>
        <taxon>Pseudonocardiales</taxon>
        <taxon>Pseudonocardiaceae</taxon>
        <taxon>Pseudonocardia</taxon>
    </lineage>
</organism>
<keyword evidence="1 3" id="KW-0808">Transferase</keyword>
<sequence length="248" mass="26275">MPLTGPPEPEQAIAVVVLAGGSGLRVGKDRNKAYLPLGSRTAVGISLQTMAAATTPGLRRLVLVVRDDDLDLAERTLDEEFPRPPVPVELVVGGSSRHGSEERALRHLEPAIRSAELDLVLIHDAARPMCSLDLVATLVRAAAQSGGAVPGLVADDLAAVGDDGTLVPLSGRHVRIQTPQVFAAGPLLEAYHRAAEAGFEGTDTAACLERFSSVTVAYVAGEEQNFKITYPHDLLIADELIRRRDAQS</sequence>
<dbReference type="InterPro" id="IPR034683">
    <property type="entry name" value="IspD/TarI"/>
</dbReference>
<dbReference type="GO" id="GO:0016779">
    <property type="term" value="F:nucleotidyltransferase activity"/>
    <property type="evidence" value="ECO:0007669"/>
    <property type="project" value="UniProtKB-KW"/>
</dbReference>
<evidence type="ECO:0000313" key="3">
    <source>
        <dbReference type="EMBL" id="MDT0350295.1"/>
    </source>
</evidence>
<dbReference type="RefSeq" id="WP_311556329.1">
    <property type="nucleotide sequence ID" value="NZ_JAVREJ010000007.1"/>
</dbReference>
<proteinExistence type="predicted"/>
<reference evidence="4" key="1">
    <citation type="submission" date="2023-07" db="EMBL/GenBank/DDBJ databases">
        <title>30 novel species of actinomycetes from the DSMZ collection.</title>
        <authorList>
            <person name="Nouioui I."/>
        </authorList>
    </citation>
    <scope>NUCLEOTIDE SEQUENCE [LARGE SCALE GENOMIC DNA]</scope>
    <source>
        <strain evidence="4">DSM 45834</strain>
    </source>
</reference>
<accession>A0ABU2N8M9</accession>
<keyword evidence="2 3" id="KW-0548">Nucleotidyltransferase</keyword>
<dbReference type="InterPro" id="IPR018294">
    <property type="entry name" value="ISPD_synthase_CS"/>
</dbReference>
<keyword evidence="4" id="KW-1185">Reference proteome</keyword>
<protein>
    <submittedName>
        <fullName evidence="3">IspD/TarI family cytidylyltransferase</fullName>
        <ecNumber evidence="3">2.7.7.-</ecNumber>
    </submittedName>
</protein>
<dbReference type="SUPFAM" id="SSF53448">
    <property type="entry name" value="Nucleotide-diphospho-sugar transferases"/>
    <property type="match status" value="1"/>
</dbReference>